<reference evidence="3" key="1">
    <citation type="journal article" date="2015" name="Nature">
        <title>Complex archaea that bridge the gap between prokaryotes and eukaryotes.</title>
        <authorList>
            <person name="Spang A."/>
            <person name="Saw J.H."/>
            <person name="Jorgensen S.L."/>
            <person name="Zaremba-Niedzwiedzka K."/>
            <person name="Martijn J."/>
            <person name="Lind A.E."/>
            <person name="van Eijk R."/>
            <person name="Schleper C."/>
            <person name="Guy L."/>
            <person name="Ettema T.J."/>
        </authorList>
    </citation>
    <scope>NUCLEOTIDE SEQUENCE</scope>
</reference>
<gene>
    <name evidence="3" type="ORF">LCGC14_3053580</name>
</gene>
<name>A0A0F8X975_9ZZZZ</name>
<dbReference type="SUPFAM" id="SSF51621">
    <property type="entry name" value="Phosphoenolpyruvate/pyruvate domain"/>
    <property type="match status" value="1"/>
</dbReference>
<dbReference type="PIRSF" id="PIRSF034452">
    <property type="entry name" value="TIM-br_sig_trnsd"/>
    <property type="match status" value="1"/>
</dbReference>
<feature type="region of interest" description="Disordered" evidence="1">
    <location>
        <begin position="249"/>
        <end position="269"/>
    </location>
</feature>
<dbReference type="AlphaFoldDB" id="A0A0F8X975"/>
<dbReference type="Pfam" id="PF09370">
    <property type="entry name" value="PEP_hydrolase"/>
    <property type="match status" value="1"/>
</dbReference>
<dbReference type="GO" id="GO:0003824">
    <property type="term" value="F:catalytic activity"/>
    <property type="evidence" value="ECO:0007669"/>
    <property type="project" value="InterPro"/>
</dbReference>
<feature type="non-terminal residue" evidence="3">
    <location>
        <position position="269"/>
    </location>
</feature>
<dbReference type="InterPro" id="IPR015813">
    <property type="entry name" value="Pyrv/PenolPyrv_kinase-like_dom"/>
</dbReference>
<dbReference type="PANTHER" id="PTHR31862">
    <property type="entry name" value="UPF0261 DOMAIN PROTEIN (AFU_ORTHOLOGUE AFUA_1G10120)"/>
    <property type="match status" value="1"/>
</dbReference>
<evidence type="ECO:0000256" key="1">
    <source>
        <dbReference type="SAM" id="MobiDB-lite"/>
    </source>
</evidence>
<organism evidence="3">
    <name type="scientific">marine sediment metagenome</name>
    <dbReference type="NCBI Taxonomy" id="412755"/>
    <lineage>
        <taxon>unclassified sequences</taxon>
        <taxon>metagenomes</taxon>
        <taxon>ecological metagenomes</taxon>
    </lineage>
</organism>
<dbReference type="InterPro" id="IPR013785">
    <property type="entry name" value="Aldolase_TIM"/>
</dbReference>
<comment type="caution">
    <text evidence="3">The sequence shown here is derived from an EMBL/GenBank/DDBJ whole genome shotgun (WGS) entry which is preliminary data.</text>
</comment>
<dbReference type="EMBL" id="LAZR01064435">
    <property type="protein sequence ID" value="KKK57525.1"/>
    <property type="molecule type" value="Genomic_DNA"/>
</dbReference>
<protein>
    <recommendedName>
        <fullName evidence="2">TIM-barrel domain-containing protein</fullName>
    </recommendedName>
</protein>
<feature type="domain" description="TIM-barrel" evidence="2">
    <location>
        <begin position="9"/>
        <end position="268"/>
    </location>
</feature>
<dbReference type="PANTHER" id="PTHR31862:SF1">
    <property type="entry name" value="UPF0261 DOMAIN PROTEIN (AFU_ORTHOLOGUE AFUA_1G10120)"/>
    <property type="match status" value="1"/>
</dbReference>
<evidence type="ECO:0000313" key="3">
    <source>
        <dbReference type="EMBL" id="KKK57525.1"/>
    </source>
</evidence>
<evidence type="ECO:0000259" key="2">
    <source>
        <dbReference type="Pfam" id="PF09370"/>
    </source>
</evidence>
<dbReference type="InterPro" id="IPR009215">
    <property type="entry name" value="TIM-br_IGPS-like"/>
</dbReference>
<accession>A0A0F8X975</accession>
<dbReference type="Gene3D" id="3.20.20.70">
    <property type="entry name" value="Aldolase class I"/>
    <property type="match status" value="1"/>
</dbReference>
<sequence length="269" mass="28379">MAKRYSRKEVVERLRDQIKKCRPVLMFGAGIGLTARSAELGGADIIAVYSTAVYRMRGLPSILAFLPYSDANDHVKRMAAEILPAVKEAPCIAGIGAHDPALNIEKFMDEMMVMGFSGITNEPFAGIYGPDFAAQLEAAGVGFSKEADMISLASRKGIFTVAWAFNPEESRKMARAGADIVGALVGITAGGITGAQKEQSLEEAAEAVQAMCDAAKSVNSDVIVLSHGGPFKDPETAGYSLLHSDAEGYAAGSSGERLPTETAVSDITR</sequence>
<dbReference type="InterPro" id="IPR051353">
    <property type="entry name" value="Tobamovirus_resist_UPF0261"/>
</dbReference>
<proteinExistence type="predicted"/>